<dbReference type="EMBL" id="VSSQ01086530">
    <property type="protein sequence ID" value="MPN33827.1"/>
    <property type="molecule type" value="Genomic_DNA"/>
</dbReference>
<proteinExistence type="predicted"/>
<gene>
    <name evidence="1" type="ORF">SDC9_181319</name>
</gene>
<dbReference type="AlphaFoldDB" id="A0A645H482"/>
<reference evidence="1" key="1">
    <citation type="submission" date="2019-08" db="EMBL/GenBank/DDBJ databases">
        <authorList>
            <person name="Kucharzyk K."/>
            <person name="Murdoch R.W."/>
            <person name="Higgins S."/>
            <person name="Loffler F."/>
        </authorList>
    </citation>
    <scope>NUCLEOTIDE SEQUENCE</scope>
</reference>
<sequence length="111" mass="11965">MASGEDAGGASFFGGSLTGWGSFSVSIRPSPSLLGVYKVRGRRATDGTGKCGIAFGKTPVLPFIISSLFKKSRQDDKILIKGLRSSLRKTDILTEKRLLNRDYGFSGRSIF</sequence>
<protein>
    <submittedName>
        <fullName evidence="1">Uncharacterized protein</fullName>
    </submittedName>
</protein>
<evidence type="ECO:0000313" key="1">
    <source>
        <dbReference type="EMBL" id="MPN33827.1"/>
    </source>
</evidence>
<accession>A0A645H482</accession>
<organism evidence="1">
    <name type="scientific">bioreactor metagenome</name>
    <dbReference type="NCBI Taxonomy" id="1076179"/>
    <lineage>
        <taxon>unclassified sequences</taxon>
        <taxon>metagenomes</taxon>
        <taxon>ecological metagenomes</taxon>
    </lineage>
</organism>
<name>A0A645H482_9ZZZZ</name>
<comment type="caution">
    <text evidence="1">The sequence shown here is derived from an EMBL/GenBank/DDBJ whole genome shotgun (WGS) entry which is preliminary data.</text>
</comment>